<dbReference type="AlphaFoldDB" id="A0A6I8LJ10"/>
<feature type="region of interest" description="Disordered" evidence="1">
    <location>
        <begin position="41"/>
        <end position="63"/>
    </location>
</feature>
<dbReference type="InterPro" id="IPR009105">
    <property type="entry name" value="Colicin_E3_ribonuclease"/>
</dbReference>
<evidence type="ECO:0000313" key="3">
    <source>
        <dbReference type="EMBL" id="VVJ16338.1"/>
    </source>
</evidence>
<organism evidence="3 4">
    <name type="scientific">Amycolatopsis camponoti</name>
    <dbReference type="NCBI Taxonomy" id="2606593"/>
    <lineage>
        <taxon>Bacteria</taxon>
        <taxon>Bacillati</taxon>
        <taxon>Actinomycetota</taxon>
        <taxon>Actinomycetes</taxon>
        <taxon>Pseudonocardiales</taxon>
        <taxon>Pseudonocardiaceae</taxon>
        <taxon>Amycolatopsis</taxon>
    </lineage>
</organism>
<dbReference type="Gene3D" id="3.10.380.10">
    <property type="entry name" value="Colicin E3-like ribonuclease domain"/>
    <property type="match status" value="1"/>
</dbReference>
<feature type="domain" description="Colicin E3-like ribonuclease" evidence="2">
    <location>
        <begin position="23"/>
        <end position="67"/>
    </location>
</feature>
<dbReference type="GO" id="GO:0003723">
    <property type="term" value="F:RNA binding"/>
    <property type="evidence" value="ECO:0007669"/>
    <property type="project" value="InterPro"/>
</dbReference>
<reference evidence="3 4" key="1">
    <citation type="submission" date="2019-09" db="EMBL/GenBank/DDBJ databases">
        <authorList>
            <person name="Leyn A S."/>
        </authorList>
    </citation>
    <scope>NUCLEOTIDE SEQUENCE [LARGE SCALE GENOMIC DNA]</scope>
    <source>
        <strain evidence="3">AA231_1</strain>
    </source>
</reference>
<keyword evidence="4" id="KW-1185">Reference proteome</keyword>
<dbReference type="Pfam" id="PF09000">
    <property type="entry name" value="Cytotoxic"/>
    <property type="match status" value="1"/>
</dbReference>
<dbReference type="GO" id="GO:0016788">
    <property type="term" value="F:hydrolase activity, acting on ester bonds"/>
    <property type="evidence" value="ECO:0007669"/>
    <property type="project" value="InterPro"/>
</dbReference>
<protein>
    <recommendedName>
        <fullName evidence="2">Colicin E3-like ribonuclease domain-containing protein</fullName>
    </recommendedName>
</protein>
<dbReference type="EMBL" id="CABVGP010000001">
    <property type="protein sequence ID" value="VVJ16338.1"/>
    <property type="molecule type" value="Genomic_DNA"/>
</dbReference>
<dbReference type="SUPFAM" id="SSF63840">
    <property type="entry name" value="Ribonuclease domain of colicin E3"/>
    <property type="match status" value="1"/>
</dbReference>
<sequence length="158" mass="17696">MHLRSRYYDPATALFLTVDPLSGCILEWDSQHGAVEKYSKNGRNHLGELDPDTGEQTKDGDPTRRVEKQMWAVTGYGRDESLVFEQDLAGLGEDELARLLGGDPGEYQGGDVAISAEGRELLADRHGIRFEPDVEYFLSYFRDYPGQVVRQAGDDGRQ</sequence>
<dbReference type="GO" id="GO:0043022">
    <property type="term" value="F:ribosome binding"/>
    <property type="evidence" value="ECO:0007669"/>
    <property type="project" value="InterPro"/>
</dbReference>
<name>A0A6I8LJ10_9PSEU</name>
<accession>A0A6I8LJ10</accession>
<evidence type="ECO:0000259" key="2">
    <source>
        <dbReference type="Pfam" id="PF09000"/>
    </source>
</evidence>
<dbReference type="InterPro" id="IPR036725">
    <property type="entry name" value="ColE3_ribonuclease_sf"/>
</dbReference>
<evidence type="ECO:0000256" key="1">
    <source>
        <dbReference type="SAM" id="MobiDB-lite"/>
    </source>
</evidence>
<evidence type="ECO:0000313" key="4">
    <source>
        <dbReference type="Proteomes" id="UP000399805"/>
    </source>
</evidence>
<gene>
    <name evidence="3" type="ORF">AA23TX_01359</name>
</gene>
<dbReference type="Proteomes" id="UP000399805">
    <property type="component" value="Unassembled WGS sequence"/>
</dbReference>
<proteinExistence type="predicted"/>